<proteinExistence type="predicted"/>
<evidence type="ECO:0000259" key="4">
    <source>
        <dbReference type="PROSITE" id="PS50048"/>
    </source>
</evidence>
<feature type="region of interest" description="Disordered" evidence="3">
    <location>
        <begin position="1"/>
        <end position="126"/>
    </location>
</feature>
<dbReference type="PANTHER" id="PTHR46910">
    <property type="entry name" value="TRANSCRIPTION FACTOR PDR1"/>
    <property type="match status" value="1"/>
</dbReference>
<gene>
    <name evidence="5" type="primary">g5652</name>
    <name evidence="5" type="ORF">EsDP_00005652</name>
</gene>
<reference evidence="6" key="1">
    <citation type="submission" date="2024-06" db="EMBL/GenBank/DDBJ databases">
        <title>Draft Genome Sequences of Epichloe bromicola Strains Isolated from Elymus ciliaris.</title>
        <authorList>
            <consortium name="Epichloe bromicola genome sequencing consortium"/>
            <person name="Miura A."/>
            <person name="Imano S."/>
            <person name="Ashida A."/>
            <person name="Sato I."/>
            <person name="Chiba S."/>
            <person name="Tanaka A."/>
            <person name="Camagna M."/>
            <person name="Takemoto D."/>
        </authorList>
    </citation>
    <scope>NUCLEOTIDE SEQUENCE [LARGE SCALE GENOMIC DNA]</scope>
    <source>
        <strain evidence="6">DP</strain>
    </source>
</reference>
<feature type="compositionally biased region" description="Polar residues" evidence="3">
    <location>
        <begin position="63"/>
        <end position="77"/>
    </location>
</feature>
<feature type="compositionally biased region" description="Polar residues" evidence="3">
    <location>
        <begin position="17"/>
        <end position="48"/>
    </location>
</feature>
<dbReference type="PROSITE" id="PS50048">
    <property type="entry name" value="ZN2_CY6_FUNGAL_2"/>
    <property type="match status" value="1"/>
</dbReference>
<dbReference type="InterPro" id="IPR050987">
    <property type="entry name" value="AtrR-like"/>
</dbReference>
<dbReference type="PROSITE" id="PS00463">
    <property type="entry name" value="ZN2_CY6_FUNGAL_1"/>
    <property type="match status" value="1"/>
</dbReference>
<protein>
    <recommendedName>
        <fullName evidence="4">Zn(2)-C6 fungal-type domain-containing protein</fullName>
    </recommendedName>
</protein>
<dbReference type="CDD" id="cd00067">
    <property type="entry name" value="GAL4"/>
    <property type="match status" value="1"/>
</dbReference>
<dbReference type="Gene3D" id="4.10.240.10">
    <property type="entry name" value="Zn(2)-C6 fungal-type DNA-binding domain"/>
    <property type="match status" value="1"/>
</dbReference>
<feature type="region of interest" description="Disordered" evidence="3">
    <location>
        <begin position="878"/>
        <end position="939"/>
    </location>
</feature>
<feature type="compositionally biased region" description="Low complexity" evidence="3">
    <location>
        <begin position="157"/>
        <end position="170"/>
    </location>
</feature>
<feature type="compositionally biased region" description="Low complexity" evidence="3">
    <location>
        <begin position="315"/>
        <end position="324"/>
    </location>
</feature>
<accession>A0ABQ0CVB2</accession>
<organism evidence="5 6">
    <name type="scientific">Epichloe bromicola</name>
    <dbReference type="NCBI Taxonomy" id="79588"/>
    <lineage>
        <taxon>Eukaryota</taxon>
        <taxon>Fungi</taxon>
        <taxon>Dikarya</taxon>
        <taxon>Ascomycota</taxon>
        <taxon>Pezizomycotina</taxon>
        <taxon>Sordariomycetes</taxon>
        <taxon>Hypocreomycetidae</taxon>
        <taxon>Hypocreales</taxon>
        <taxon>Clavicipitaceae</taxon>
        <taxon>Epichloe</taxon>
    </lineage>
</organism>
<dbReference type="SMART" id="SM00066">
    <property type="entry name" value="GAL4"/>
    <property type="match status" value="1"/>
</dbReference>
<comment type="caution">
    <text evidence="5">The sequence shown here is derived from an EMBL/GenBank/DDBJ whole genome shotgun (WGS) entry which is preliminary data.</text>
</comment>
<dbReference type="InterPro" id="IPR001138">
    <property type="entry name" value="Zn2Cys6_DnaBD"/>
</dbReference>
<evidence type="ECO:0000256" key="2">
    <source>
        <dbReference type="ARBA" id="ARBA00023242"/>
    </source>
</evidence>
<dbReference type="InterPro" id="IPR007219">
    <property type="entry name" value="XnlR_reg_dom"/>
</dbReference>
<dbReference type="Proteomes" id="UP001562357">
    <property type="component" value="Unassembled WGS sequence"/>
</dbReference>
<keyword evidence="6" id="KW-1185">Reference proteome</keyword>
<feature type="compositionally biased region" description="Basic and acidic residues" evidence="3">
    <location>
        <begin position="209"/>
        <end position="218"/>
    </location>
</feature>
<dbReference type="InterPro" id="IPR036864">
    <property type="entry name" value="Zn2-C6_fun-type_DNA-bd_sf"/>
</dbReference>
<evidence type="ECO:0000256" key="1">
    <source>
        <dbReference type="ARBA" id="ARBA00022723"/>
    </source>
</evidence>
<feature type="compositionally biased region" description="Polar residues" evidence="3">
    <location>
        <begin position="334"/>
        <end position="343"/>
    </location>
</feature>
<feature type="domain" description="Zn(2)-C6 fungal-type" evidence="4">
    <location>
        <begin position="235"/>
        <end position="263"/>
    </location>
</feature>
<dbReference type="Pfam" id="PF04082">
    <property type="entry name" value="Fungal_trans"/>
    <property type="match status" value="1"/>
</dbReference>
<feature type="region of interest" description="Disordered" evidence="3">
    <location>
        <begin position="310"/>
        <end position="343"/>
    </location>
</feature>
<feature type="compositionally biased region" description="Low complexity" evidence="3">
    <location>
        <begin position="78"/>
        <end position="92"/>
    </location>
</feature>
<sequence>MMDSTQSQLHVQIPLLPQQSTRPSNPLDSGRASTTSDFARASLPSSPRSMFDFTCIPEPHGTRSPTASRPPRTSNCGSSSSPSYHYGYSFSSRQRPLAGSGSVRPNTHHRSPTFSFTSVAVPPPASLSDPITINTAVRPPSAWLANSSNSSPTGAYSVSPASSSPTSILPQTTKPLATMPGRPAKRSADGGGASDDDGNGSCSGKMKLARSDRGHEDFSSVVKNRLQSYSRTGQACDRCKVRKIRCDALPEGCSHCINLNLECFVTDRVTGRTERRGYMQQLERERNSMISRIRDLERLCAEKGVEVKPWEHQGAPSARSSSEAAHSETADANGGSTSTESWSRYGSLHIKDTSSQKMDDGIIRWKIPRNEWQTRPEETIWGVVGDDAPLSSLKGTTLTLLGTTIETTSFDAPDVDEPPPDIDFSTPLYNKSVQSFLRSLMGVNPAVQVDLPTRGNAFMYAEWYFISVAAFMPVLHKPSFMKLLARVYDEPGFKPSVSELVLVHMVFSNILFQFGVRSSQTLEQRNNYNDLSNKHYHFALSKMYDLFTSPSFEALQGLALIASHTRSFPKPGCGSIVASMALHRAIELNLHRRTKKPGEPTDLHNELRKRAFWCIVTVVVAINGKRGYPIPISVQDFDVDFPEPIADELLSDDGVDATQTLPCPYEIAICGYRMVPLMMEMYTNVFSVRRDQGSYKTIVAALEAQIESWESCLPESLRLSSSKAHDHEMFGPLLARTFVLEFRLHLRHPSLAMTDDRDMIEENTRICEEAAREYLETVEKLSKTKTLDTTWYQMSIYCVAILSMLVPQWERRFRVTAKEVAKLRSEMDRWMNIVKEMSSLLGCGSGMSTQLAELIDRTMAWIHHDMGQTRILDSSQGGLRIKQEQESEQEQEQEQEQRQRQQQQQHLQQPLPHPASEHGHVNQAPAYSQHPNVPLVDTSHMNDASKAYYEAHNSSSSQPTYPSLAYVDTRAPQSTHHQPVTYQPDQAQLFYTANASTDDPTVVGSQSDPLVSYGQPLEHQTPDLMWRTSWQNWTAAIADSQARYSANALLTLGGGGGGGGDAGRSSVVAPVMSDNSLSAMSQTGGELPMMPQPAQWPLIMFDQTPQQ</sequence>
<keyword evidence="1" id="KW-0479">Metal-binding</keyword>
<feature type="compositionally biased region" description="Low complexity" evidence="3">
    <location>
        <begin position="900"/>
        <end position="909"/>
    </location>
</feature>
<dbReference type="SMART" id="SM00906">
    <property type="entry name" value="Fungal_trans"/>
    <property type="match status" value="1"/>
</dbReference>
<feature type="region of interest" description="Disordered" evidence="3">
    <location>
        <begin position="146"/>
        <end position="219"/>
    </location>
</feature>
<dbReference type="PANTHER" id="PTHR46910:SF4">
    <property type="entry name" value="ZN(2)-C6 FUNGAL-TYPE DOMAIN-CONTAINING PROTEIN"/>
    <property type="match status" value="1"/>
</dbReference>
<dbReference type="Pfam" id="PF00172">
    <property type="entry name" value="Zn_clus"/>
    <property type="match status" value="1"/>
</dbReference>
<keyword evidence="2" id="KW-0539">Nucleus</keyword>
<evidence type="ECO:0000313" key="5">
    <source>
        <dbReference type="EMBL" id="GAB0137384.1"/>
    </source>
</evidence>
<dbReference type="SUPFAM" id="SSF57701">
    <property type="entry name" value="Zn2/Cys6 DNA-binding domain"/>
    <property type="match status" value="1"/>
</dbReference>
<evidence type="ECO:0000256" key="3">
    <source>
        <dbReference type="SAM" id="MobiDB-lite"/>
    </source>
</evidence>
<dbReference type="EMBL" id="BAAFGZ010000274">
    <property type="protein sequence ID" value="GAB0137384.1"/>
    <property type="molecule type" value="Genomic_DNA"/>
</dbReference>
<evidence type="ECO:0000313" key="6">
    <source>
        <dbReference type="Proteomes" id="UP001562357"/>
    </source>
</evidence>
<dbReference type="CDD" id="cd12148">
    <property type="entry name" value="fungal_TF_MHR"/>
    <property type="match status" value="1"/>
</dbReference>
<feature type="compositionally biased region" description="Polar residues" evidence="3">
    <location>
        <begin position="1"/>
        <end position="10"/>
    </location>
</feature>
<feature type="compositionally biased region" description="Polar residues" evidence="3">
    <location>
        <begin position="146"/>
        <end position="156"/>
    </location>
</feature>
<name>A0ABQ0CVB2_9HYPO</name>